<evidence type="ECO:0000313" key="2">
    <source>
        <dbReference type="EMBL" id="GFY11866.1"/>
    </source>
</evidence>
<keyword evidence="1" id="KW-0175">Coiled coil</keyword>
<dbReference type="EMBL" id="BMAU01021309">
    <property type="protein sequence ID" value="GFY11866.1"/>
    <property type="molecule type" value="Genomic_DNA"/>
</dbReference>
<feature type="coiled-coil region" evidence="1">
    <location>
        <begin position="102"/>
        <end position="133"/>
    </location>
</feature>
<gene>
    <name evidence="2" type="ORF">TNCV_4973661</name>
</gene>
<protein>
    <submittedName>
        <fullName evidence="2">Uncharacterized protein</fullName>
    </submittedName>
</protein>
<reference evidence="2" key="1">
    <citation type="submission" date="2020-08" db="EMBL/GenBank/DDBJ databases">
        <title>Multicomponent nature underlies the extraordinary mechanical properties of spider dragline silk.</title>
        <authorList>
            <person name="Kono N."/>
            <person name="Nakamura H."/>
            <person name="Mori M."/>
            <person name="Yoshida Y."/>
            <person name="Ohtoshi R."/>
            <person name="Malay A.D."/>
            <person name="Moran D.A.P."/>
            <person name="Tomita M."/>
            <person name="Numata K."/>
            <person name="Arakawa K."/>
        </authorList>
    </citation>
    <scope>NUCLEOTIDE SEQUENCE</scope>
</reference>
<keyword evidence="3" id="KW-1185">Reference proteome</keyword>
<proteinExistence type="predicted"/>
<name>A0A8X6SGP2_TRICX</name>
<sequence>MVLWDIHARRGPDKWRHLKWVVPIKVTGSKVIHCQVPFNGQEERYLTLHGDKKIYFTPGYSLQILKDEMYVLSPKQHNVMKHLREIKEKVQMERGNYWKTIVADLKMERDVFKNEFQSKENEWKAERDVLKSERDTFKAERNTFKAKRDIFKVERDIFKVDRNVLKTERDNLLLENCGLRRMLTSM</sequence>
<organism evidence="2 3">
    <name type="scientific">Trichonephila clavipes</name>
    <name type="common">Golden silk orbweaver</name>
    <name type="synonym">Nephila clavipes</name>
    <dbReference type="NCBI Taxonomy" id="2585209"/>
    <lineage>
        <taxon>Eukaryota</taxon>
        <taxon>Metazoa</taxon>
        <taxon>Ecdysozoa</taxon>
        <taxon>Arthropoda</taxon>
        <taxon>Chelicerata</taxon>
        <taxon>Arachnida</taxon>
        <taxon>Araneae</taxon>
        <taxon>Araneomorphae</taxon>
        <taxon>Entelegynae</taxon>
        <taxon>Araneoidea</taxon>
        <taxon>Nephilidae</taxon>
        <taxon>Trichonephila</taxon>
    </lineage>
</organism>
<accession>A0A8X6SGP2</accession>
<evidence type="ECO:0000256" key="1">
    <source>
        <dbReference type="SAM" id="Coils"/>
    </source>
</evidence>
<dbReference type="AlphaFoldDB" id="A0A8X6SGP2"/>
<dbReference type="Proteomes" id="UP000887159">
    <property type="component" value="Unassembled WGS sequence"/>
</dbReference>
<comment type="caution">
    <text evidence="2">The sequence shown here is derived from an EMBL/GenBank/DDBJ whole genome shotgun (WGS) entry which is preliminary data.</text>
</comment>
<evidence type="ECO:0000313" key="3">
    <source>
        <dbReference type="Proteomes" id="UP000887159"/>
    </source>
</evidence>